<sequence length="116" mass="13161">MDEKTVSVIYKYEIPVHHKCPRCSAWLRHEGQYCRHVKCPRPNCGHDFCINCGKADCLKTSSYKDPCPNVSTTVNTTDSRYVLRSIETIGIYVDCYHEAAVRFGGTVKDEAKEATI</sequence>
<evidence type="ECO:0000313" key="2">
    <source>
        <dbReference type="Proteomes" id="UP000274822"/>
    </source>
</evidence>
<name>A0A433QFZ3_9FUNG</name>
<dbReference type="Pfam" id="PF22191">
    <property type="entry name" value="IBR_1"/>
    <property type="match status" value="1"/>
</dbReference>
<reference evidence="1 2" key="1">
    <citation type="journal article" date="2018" name="New Phytol.">
        <title>Phylogenomics of Endogonaceae and evolution of mycorrhizas within Mucoromycota.</title>
        <authorList>
            <person name="Chang Y."/>
            <person name="Desiro A."/>
            <person name="Na H."/>
            <person name="Sandor L."/>
            <person name="Lipzen A."/>
            <person name="Clum A."/>
            <person name="Barry K."/>
            <person name="Grigoriev I.V."/>
            <person name="Martin F.M."/>
            <person name="Stajich J.E."/>
            <person name="Smith M.E."/>
            <person name="Bonito G."/>
            <person name="Spatafora J.W."/>
        </authorList>
    </citation>
    <scope>NUCLEOTIDE SEQUENCE [LARGE SCALE GENOMIC DNA]</scope>
    <source>
        <strain evidence="1 2">AD002</strain>
    </source>
</reference>
<proteinExistence type="predicted"/>
<evidence type="ECO:0000313" key="1">
    <source>
        <dbReference type="EMBL" id="RUS28745.1"/>
    </source>
</evidence>
<gene>
    <name evidence="1" type="ORF">BC938DRAFT_481508</name>
</gene>
<comment type="caution">
    <text evidence="1">The sequence shown here is derived from an EMBL/GenBank/DDBJ whole genome shotgun (WGS) entry which is preliminary data.</text>
</comment>
<dbReference type="Gene3D" id="1.20.120.1750">
    <property type="match status" value="1"/>
</dbReference>
<keyword evidence="2" id="KW-1185">Reference proteome</keyword>
<accession>A0A433QFZ3</accession>
<organism evidence="1 2">
    <name type="scientific">Jimgerdemannia flammicorona</name>
    <dbReference type="NCBI Taxonomy" id="994334"/>
    <lineage>
        <taxon>Eukaryota</taxon>
        <taxon>Fungi</taxon>
        <taxon>Fungi incertae sedis</taxon>
        <taxon>Mucoromycota</taxon>
        <taxon>Mucoromycotina</taxon>
        <taxon>Endogonomycetes</taxon>
        <taxon>Endogonales</taxon>
        <taxon>Endogonaceae</taxon>
        <taxon>Jimgerdemannia</taxon>
    </lineage>
</organism>
<dbReference type="SUPFAM" id="SSF57850">
    <property type="entry name" value="RING/U-box"/>
    <property type="match status" value="1"/>
</dbReference>
<dbReference type="EMBL" id="RBNJ01006205">
    <property type="protein sequence ID" value="RUS28745.1"/>
    <property type="molecule type" value="Genomic_DNA"/>
</dbReference>
<dbReference type="Proteomes" id="UP000274822">
    <property type="component" value="Unassembled WGS sequence"/>
</dbReference>
<dbReference type="AlphaFoldDB" id="A0A433QFZ3"/>
<protein>
    <submittedName>
        <fullName evidence="1">Uncharacterized protein</fullName>
    </submittedName>
</protein>